<dbReference type="AlphaFoldDB" id="A0A9W8ABV7"/>
<dbReference type="PANTHER" id="PTHR12558">
    <property type="entry name" value="CELL DIVISION CYCLE 16,23,27"/>
    <property type="match status" value="1"/>
</dbReference>
<organism evidence="4 5">
    <name type="scientific">Tieghemiomyces parasiticus</name>
    <dbReference type="NCBI Taxonomy" id="78921"/>
    <lineage>
        <taxon>Eukaryota</taxon>
        <taxon>Fungi</taxon>
        <taxon>Fungi incertae sedis</taxon>
        <taxon>Zoopagomycota</taxon>
        <taxon>Kickxellomycotina</taxon>
        <taxon>Dimargaritomycetes</taxon>
        <taxon>Dimargaritales</taxon>
        <taxon>Dimargaritaceae</taxon>
        <taxon>Tieghemiomyces</taxon>
    </lineage>
</organism>
<protein>
    <recommendedName>
        <fullName evidence="6">TPR-like protein</fullName>
    </recommendedName>
</protein>
<dbReference type="EMBL" id="JANBPT010000181">
    <property type="protein sequence ID" value="KAJ1926229.1"/>
    <property type="molecule type" value="Genomic_DNA"/>
</dbReference>
<dbReference type="InterPro" id="IPR011990">
    <property type="entry name" value="TPR-like_helical_dom_sf"/>
</dbReference>
<dbReference type="Pfam" id="PF14559">
    <property type="entry name" value="TPR_19"/>
    <property type="match status" value="1"/>
</dbReference>
<evidence type="ECO:0008006" key="6">
    <source>
        <dbReference type="Google" id="ProtNLM"/>
    </source>
</evidence>
<keyword evidence="5" id="KW-1185">Reference proteome</keyword>
<dbReference type="PANTHER" id="PTHR12558:SF36">
    <property type="entry name" value="ANAPHASE-PROMOTING COMPLEX SUBUNIT 7"/>
    <property type="match status" value="1"/>
</dbReference>
<evidence type="ECO:0000256" key="1">
    <source>
        <dbReference type="ARBA" id="ARBA00022803"/>
    </source>
</evidence>
<feature type="repeat" description="TPR" evidence="2">
    <location>
        <begin position="58"/>
        <end position="91"/>
    </location>
</feature>
<dbReference type="GO" id="GO:0045842">
    <property type="term" value="P:positive regulation of mitotic metaphase/anaphase transition"/>
    <property type="evidence" value="ECO:0007669"/>
    <property type="project" value="TreeGrafter"/>
</dbReference>
<dbReference type="GO" id="GO:0005680">
    <property type="term" value="C:anaphase-promoting complex"/>
    <property type="evidence" value="ECO:0007669"/>
    <property type="project" value="TreeGrafter"/>
</dbReference>
<feature type="region of interest" description="Disordered" evidence="3">
    <location>
        <begin position="594"/>
        <end position="620"/>
    </location>
</feature>
<dbReference type="InterPro" id="IPR019734">
    <property type="entry name" value="TPR_rpt"/>
</dbReference>
<dbReference type="OrthoDB" id="308440at2759"/>
<dbReference type="GO" id="GO:0051301">
    <property type="term" value="P:cell division"/>
    <property type="evidence" value="ECO:0007669"/>
    <property type="project" value="TreeGrafter"/>
</dbReference>
<dbReference type="SMART" id="SM00028">
    <property type="entry name" value="TPR"/>
    <property type="match status" value="4"/>
</dbReference>
<dbReference type="Proteomes" id="UP001150569">
    <property type="component" value="Unassembled WGS sequence"/>
</dbReference>
<name>A0A9W8ABV7_9FUNG</name>
<dbReference type="PROSITE" id="PS50005">
    <property type="entry name" value="TPR"/>
    <property type="match status" value="2"/>
</dbReference>
<evidence type="ECO:0000256" key="2">
    <source>
        <dbReference type="PROSITE-ProRule" id="PRU00339"/>
    </source>
</evidence>
<comment type="caution">
    <text evidence="4">The sequence shown here is derived from an EMBL/GenBank/DDBJ whole genome shotgun (WGS) entry which is preliminary data.</text>
</comment>
<dbReference type="GO" id="GO:0016567">
    <property type="term" value="P:protein ubiquitination"/>
    <property type="evidence" value="ECO:0007669"/>
    <property type="project" value="TreeGrafter"/>
</dbReference>
<feature type="repeat" description="TPR" evidence="2">
    <location>
        <begin position="343"/>
        <end position="376"/>
    </location>
</feature>
<gene>
    <name evidence="4" type="ORF">IWQ60_003979</name>
</gene>
<dbReference type="Gene3D" id="1.25.40.10">
    <property type="entry name" value="Tetratricopeptide repeat domain"/>
    <property type="match status" value="1"/>
</dbReference>
<keyword evidence="1 2" id="KW-0802">TPR repeat</keyword>
<feature type="region of interest" description="Disordered" evidence="3">
    <location>
        <begin position="531"/>
        <end position="554"/>
    </location>
</feature>
<evidence type="ECO:0000256" key="3">
    <source>
        <dbReference type="SAM" id="MobiDB-lite"/>
    </source>
</evidence>
<proteinExistence type="predicted"/>
<evidence type="ECO:0000313" key="5">
    <source>
        <dbReference type="Proteomes" id="UP001150569"/>
    </source>
</evidence>
<dbReference type="SUPFAM" id="SSF48452">
    <property type="entry name" value="TPR-like"/>
    <property type="match status" value="2"/>
</dbReference>
<sequence>MQDRAAFHTEVVLAQATELAKQQLNESAEYLCHLIISYSKRSSVTTGIQSTKTNLLLAKAHLLLGNVIRPQGQWRRAASQYEDALNLLQPDQGLASIVSADVTTRSLITALHAALCQTYHLLGRPKLALYHLGRVPETERTLALTQILAEASEKLGNREVAIQAQRSLLQRQPYALESIMALARLGVPWDEVNAQLSSGPLPVWLGDLTHVLYASKDPTSSAPESLQRCRALETALFPNNPDLVLAAAHFYQANHEPIPAFYLLSQLHAAYPANVHGMDIYASLMKTQGNPTLISKLADEVRNAHSDSPERWVIMAHYCTTQNQYTRALTFVTKALALRPTYHHALVTQGNLYLALRDPVNAVTSFRQAARLYPDLATQQGLTEAYLDLGRFQDAYVLAKAVHEAAPHHPVAITLLGIVLSQSTETQSRAIALLTDALQRDPKYTEAVIGLASIHVAQKQWEEAIALFTKYLPYNDTGFMRTRYADILTLSGELHQAQIEYNTALSLEPGYEKAKEGLARIEQILADNEADYATDDGESEEGLTDEEGLDGTEEDELDLDADLEEADIEVEYEDLSTEELEDASGPSGIPIDYTPAPETGHSFRPRADSQWSVTTGPSPVGSLESADPFAHDRSTLAWATPSDVNQSSDSATPSLAIHADPRGLAVRRLPPAPPRNHHAGRGFDGGFARPTPLQRPGTGGMATHTTGSPDTDTPAFPSRLNFLAEPGAGRPGRALFHAMETPLHPGLVYSATAGDTVTPAAVTPLARVAGPESTAPTAVDATTTTTGPVTLHSLRSPPVSHLETAMTPVVSSLPVPRIDFKALVHGDLGDEGGEYSGEDMVED</sequence>
<reference evidence="4" key="1">
    <citation type="submission" date="2022-07" db="EMBL/GenBank/DDBJ databases">
        <title>Phylogenomic reconstructions and comparative analyses of Kickxellomycotina fungi.</title>
        <authorList>
            <person name="Reynolds N.K."/>
            <person name="Stajich J.E."/>
            <person name="Barry K."/>
            <person name="Grigoriev I.V."/>
            <person name="Crous P."/>
            <person name="Smith M.E."/>
        </authorList>
    </citation>
    <scope>NUCLEOTIDE SEQUENCE</scope>
    <source>
        <strain evidence="4">RSA 861</strain>
    </source>
</reference>
<evidence type="ECO:0000313" key="4">
    <source>
        <dbReference type="EMBL" id="KAJ1926229.1"/>
    </source>
</evidence>
<feature type="region of interest" description="Disordered" evidence="3">
    <location>
        <begin position="665"/>
        <end position="711"/>
    </location>
</feature>
<accession>A0A9W8ABV7</accession>